<dbReference type="RefSeq" id="WP_201652335.1">
    <property type="nucleotide sequence ID" value="NZ_JAEQNC010000001.1"/>
</dbReference>
<keyword evidence="3" id="KW-1185">Reference proteome</keyword>
<comment type="caution">
    <text evidence="2">The sequence shown here is derived from an EMBL/GenBank/DDBJ whole genome shotgun (WGS) entry which is preliminary data.</text>
</comment>
<evidence type="ECO:0000259" key="1">
    <source>
        <dbReference type="Pfam" id="PF00685"/>
    </source>
</evidence>
<accession>A0A936YJN5</accession>
<feature type="domain" description="Sulfotransferase" evidence="1">
    <location>
        <begin position="4"/>
        <end position="131"/>
    </location>
</feature>
<gene>
    <name evidence="2" type="ORF">JJB09_02140</name>
</gene>
<dbReference type="EMBL" id="JAEQNC010000001">
    <property type="protein sequence ID" value="MBL0370818.1"/>
    <property type="molecule type" value="Genomic_DNA"/>
</dbReference>
<dbReference type="SUPFAM" id="SSF52540">
    <property type="entry name" value="P-loop containing nucleoside triphosphate hydrolases"/>
    <property type="match status" value="1"/>
</dbReference>
<dbReference type="Gene3D" id="3.40.50.300">
    <property type="entry name" value="P-loop containing nucleotide triphosphate hydrolases"/>
    <property type="match status" value="1"/>
</dbReference>
<proteinExistence type="predicted"/>
<organism evidence="2 3">
    <name type="scientific">Rhizobium setariae</name>
    <dbReference type="NCBI Taxonomy" id="2801340"/>
    <lineage>
        <taxon>Bacteria</taxon>
        <taxon>Pseudomonadati</taxon>
        <taxon>Pseudomonadota</taxon>
        <taxon>Alphaproteobacteria</taxon>
        <taxon>Hyphomicrobiales</taxon>
        <taxon>Rhizobiaceae</taxon>
        <taxon>Rhizobium/Agrobacterium group</taxon>
        <taxon>Rhizobium</taxon>
    </lineage>
</organism>
<sequence length="361" mass="42221">MFVLHVGPHKTATTWLQQNFHHNIKALEKAGWLYPQTGERVRVAHHDLSDDPDETLDGKSRRFRELQAIARKANDRGLNILLSSEGFRNWKPEHLLRLKEIMAPHEMRIVYCVRDPVSTFYSFWAQQVKTGSKLSFPEFCQKQFRKPIRSRLLNPLVEIDALAELEDVDLTLLLYDEIRRRNDDIFDVFVQSILGIGPLPHVDAETANERQPLEMTEFMRLILLRVGSWRDEADTNIGRVFHHMLGERTREQIVSSVGAVSEARQNMTIDREQPVFRRAERQLLARYKASMIPSPAKRLFLEGAQECAFYDAEKLQADPTVRQLLDDVVRKVRPGGLRMWVMGWSRFWLMLWRRIVKAVRL</sequence>
<protein>
    <submittedName>
        <fullName evidence="2">Sulfotransferase domain-containing protein</fullName>
    </submittedName>
</protein>
<dbReference type="Proteomes" id="UP000633219">
    <property type="component" value="Unassembled WGS sequence"/>
</dbReference>
<evidence type="ECO:0000313" key="2">
    <source>
        <dbReference type="EMBL" id="MBL0370818.1"/>
    </source>
</evidence>
<dbReference type="InterPro" id="IPR027417">
    <property type="entry name" value="P-loop_NTPase"/>
</dbReference>
<dbReference type="AlphaFoldDB" id="A0A936YJN5"/>
<dbReference type="Pfam" id="PF00685">
    <property type="entry name" value="Sulfotransfer_1"/>
    <property type="match status" value="1"/>
</dbReference>
<dbReference type="GO" id="GO:0008146">
    <property type="term" value="F:sulfotransferase activity"/>
    <property type="evidence" value="ECO:0007669"/>
    <property type="project" value="InterPro"/>
</dbReference>
<name>A0A936YJN5_9HYPH</name>
<reference evidence="2" key="1">
    <citation type="submission" date="2021-01" db="EMBL/GenBank/DDBJ databases">
        <title>Rhizobium sp. strain KVB221 16S ribosomal RNA gene Genome sequencing and assembly.</title>
        <authorList>
            <person name="Kang M."/>
        </authorList>
    </citation>
    <scope>NUCLEOTIDE SEQUENCE</scope>
    <source>
        <strain evidence="2">KVB221</strain>
    </source>
</reference>
<evidence type="ECO:0000313" key="3">
    <source>
        <dbReference type="Proteomes" id="UP000633219"/>
    </source>
</evidence>
<dbReference type="InterPro" id="IPR000863">
    <property type="entry name" value="Sulfotransferase_dom"/>
</dbReference>